<name>A0A1H6ZT91_9DEIO</name>
<dbReference type="InterPro" id="IPR003764">
    <property type="entry name" value="GlcNAc_6-P_deAcase"/>
</dbReference>
<feature type="binding site" evidence="8">
    <location>
        <position position="124"/>
    </location>
    <ligand>
        <name>Zn(2+)</name>
        <dbReference type="ChEBI" id="CHEBI:29105"/>
    </ligand>
</feature>
<dbReference type="InterPro" id="IPR006680">
    <property type="entry name" value="Amidohydro-rel"/>
</dbReference>
<dbReference type="GO" id="GO:0006046">
    <property type="term" value="P:N-acetylglucosamine catabolic process"/>
    <property type="evidence" value="ECO:0007669"/>
    <property type="project" value="TreeGrafter"/>
</dbReference>
<feature type="binding site" evidence="7">
    <location>
        <position position="135"/>
    </location>
    <ligand>
        <name>substrate</name>
    </ligand>
</feature>
<evidence type="ECO:0000256" key="7">
    <source>
        <dbReference type="PIRSR" id="PIRSR038994-2"/>
    </source>
</evidence>
<dbReference type="PANTHER" id="PTHR11113:SF14">
    <property type="entry name" value="N-ACETYLGLUCOSAMINE-6-PHOSPHATE DEACETYLASE"/>
    <property type="match status" value="1"/>
</dbReference>
<evidence type="ECO:0000256" key="1">
    <source>
        <dbReference type="ARBA" id="ARBA00010716"/>
    </source>
</evidence>
<dbReference type="Gene3D" id="3.20.20.140">
    <property type="entry name" value="Metal-dependent hydrolases"/>
    <property type="match status" value="1"/>
</dbReference>
<dbReference type="SUPFAM" id="SSF51556">
    <property type="entry name" value="Metallo-dependent hydrolases"/>
    <property type="match status" value="1"/>
</dbReference>
<dbReference type="GO" id="GO:0046872">
    <property type="term" value="F:metal ion binding"/>
    <property type="evidence" value="ECO:0007669"/>
    <property type="project" value="UniProtKB-KW"/>
</dbReference>
<dbReference type="AlphaFoldDB" id="A0A1H6ZT91"/>
<keyword evidence="4 5" id="KW-0119">Carbohydrate metabolism</keyword>
<evidence type="ECO:0000256" key="8">
    <source>
        <dbReference type="PIRSR" id="PIRSR038994-3"/>
    </source>
</evidence>
<protein>
    <submittedName>
        <fullName evidence="10">N-acetylglucosamine 6-phosphate deacetylase</fullName>
    </submittedName>
</protein>
<evidence type="ECO:0000256" key="3">
    <source>
        <dbReference type="ARBA" id="ARBA00022801"/>
    </source>
</evidence>
<reference evidence="11" key="1">
    <citation type="submission" date="2016-10" db="EMBL/GenBank/DDBJ databases">
        <authorList>
            <person name="Varghese N."/>
            <person name="Submissions S."/>
        </authorList>
    </citation>
    <scope>NUCLEOTIDE SEQUENCE [LARGE SCALE GENOMIC DNA]</scope>
    <source>
        <strain evidence="11">CGMCC 1.10218</strain>
    </source>
</reference>
<dbReference type="PANTHER" id="PTHR11113">
    <property type="entry name" value="N-ACETYLGLUCOSAMINE-6-PHOSPHATE DEACETYLASE"/>
    <property type="match status" value="1"/>
</dbReference>
<dbReference type="EMBL" id="FNZA01000010">
    <property type="protein sequence ID" value="SEJ52810.1"/>
    <property type="molecule type" value="Genomic_DNA"/>
</dbReference>
<organism evidence="10 11">
    <name type="scientific">Deinococcus reticulitermitis</name>
    <dbReference type="NCBI Taxonomy" id="856736"/>
    <lineage>
        <taxon>Bacteria</taxon>
        <taxon>Thermotogati</taxon>
        <taxon>Deinococcota</taxon>
        <taxon>Deinococci</taxon>
        <taxon>Deinococcales</taxon>
        <taxon>Deinococcaceae</taxon>
        <taxon>Deinococcus</taxon>
    </lineage>
</organism>
<sequence length="376" mass="38684">MPASSPAQTLSGRLVWPDGTLRPGHLHFSERLLRVEPGEEGGPLILPGFVDTHVHGGGGGDTMDGPEGIRTLARLHARHGTTTLLPTTMTNPWPDVLAALWSVREVMDAGGVPGGADIPGAHLEGPFISPQRLGAQPPCTLLPTPERVAEALGTGAVRAVTLAPEVEGALGAALTFARAGVRIGVGHTRADAETVTAFLAQVHAAGAQSCATHLFNAMGGIEGRVPGVPGALLADPHAFQEVILDLIHVHPTSFRLACAAAPGRVMLVSDAMRAAGLGDGESELGGQRVTVRGGEARLEGGSLAGSVLTLDAALRHAVGAGVSLPDASRMLSAVPARSLGLRDRGELRPGLRADLVVLDDDLRVERVFVGGREVGR</sequence>
<keyword evidence="11" id="KW-1185">Reference proteome</keyword>
<accession>A0A1H6ZT91</accession>
<feature type="binding site" evidence="8">
    <location>
        <position position="213"/>
    </location>
    <ligand>
        <name>Zn(2+)</name>
        <dbReference type="ChEBI" id="CHEBI:29105"/>
    </ligand>
</feature>
<dbReference type="OrthoDB" id="9776488at2"/>
<gene>
    <name evidence="10" type="ORF">SAMN04488058_1102</name>
</gene>
<keyword evidence="2 8" id="KW-0479">Metal-binding</keyword>
<dbReference type="SUPFAM" id="SSF51338">
    <property type="entry name" value="Composite domain of metallo-dependent hydrolases"/>
    <property type="match status" value="1"/>
</dbReference>
<dbReference type="PIRSF" id="PIRSF038994">
    <property type="entry name" value="NagA"/>
    <property type="match status" value="1"/>
</dbReference>
<evidence type="ECO:0000256" key="4">
    <source>
        <dbReference type="ARBA" id="ARBA00023277"/>
    </source>
</evidence>
<evidence type="ECO:0000256" key="6">
    <source>
        <dbReference type="PIRSR" id="PIRSR038994-1"/>
    </source>
</evidence>
<evidence type="ECO:0000256" key="5">
    <source>
        <dbReference type="PIRNR" id="PIRNR038994"/>
    </source>
</evidence>
<evidence type="ECO:0000313" key="10">
    <source>
        <dbReference type="EMBL" id="SEJ52810.1"/>
    </source>
</evidence>
<feature type="active site" description="Proton donor/acceptor" evidence="6">
    <location>
        <position position="270"/>
    </location>
</feature>
<feature type="binding site" evidence="7">
    <location>
        <position position="224"/>
    </location>
    <ligand>
        <name>substrate</name>
    </ligand>
</feature>
<dbReference type="GO" id="GO:0008448">
    <property type="term" value="F:N-acetylglucosamine-6-phosphate deacetylase activity"/>
    <property type="evidence" value="ECO:0007669"/>
    <property type="project" value="InterPro"/>
</dbReference>
<feature type="binding site" evidence="7">
    <location>
        <position position="248"/>
    </location>
    <ligand>
        <name>substrate</name>
    </ligand>
</feature>
<feature type="binding site" evidence="8">
    <location>
        <position position="187"/>
    </location>
    <ligand>
        <name>Zn(2+)</name>
        <dbReference type="ChEBI" id="CHEBI:29105"/>
    </ligand>
</feature>
<proteinExistence type="inferred from homology"/>
<feature type="binding site" evidence="7">
    <location>
        <begin position="303"/>
        <end position="305"/>
    </location>
    <ligand>
        <name>substrate</name>
    </ligand>
</feature>
<evidence type="ECO:0000313" key="11">
    <source>
        <dbReference type="Proteomes" id="UP000199223"/>
    </source>
</evidence>
<keyword evidence="3 5" id="KW-0378">Hydrolase</keyword>
<dbReference type="Proteomes" id="UP000199223">
    <property type="component" value="Unassembled WGS sequence"/>
</dbReference>
<dbReference type="CDD" id="cd00854">
    <property type="entry name" value="NagA"/>
    <property type="match status" value="1"/>
</dbReference>
<comment type="similarity">
    <text evidence="1 5">Belongs to the metallo-dependent hydrolases superfamily. NagA family.</text>
</comment>
<dbReference type="STRING" id="856736.SAMN04488058_1102"/>
<evidence type="ECO:0000256" key="2">
    <source>
        <dbReference type="ARBA" id="ARBA00022723"/>
    </source>
</evidence>
<feature type="binding site" evidence="7">
    <location>
        <begin position="216"/>
        <end position="217"/>
    </location>
    <ligand>
        <name>substrate</name>
    </ligand>
</feature>
<comment type="cofactor">
    <cofactor evidence="8">
        <name>a divalent metal cation</name>
        <dbReference type="ChEBI" id="CHEBI:60240"/>
    </cofactor>
    <text evidence="8">Binds 1 divalent metal cation per subunit.</text>
</comment>
<dbReference type="RefSeq" id="WP_092264717.1">
    <property type="nucleotide sequence ID" value="NZ_FNZA01000010.1"/>
</dbReference>
<feature type="domain" description="Amidohydrolase-related" evidence="9">
    <location>
        <begin position="45"/>
        <end position="374"/>
    </location>
</feature>
<dbReference type="InterPro" id="IPR011059">
    <property type="entry name" value="Metal-dep_hydrolase_composite"/>
</dbReference>
<dbReference type="Gene3D" id="2.30.40.10">
    <property type="entry name" value="Urease, subunit C, domain 1"/>
    <property type="match status" value="1"/>
</dbReference>
<dbReference type="InterPro" id="IPR032466">
    <property type="entry name" value="Metal_Hydrolase"/>
</dbReference>
<dbReference type="Pfam" id="PF01979">
    <property type="entry name" value="Amidohydro_1"/>
    <property type="match status" value="1"/>
</dbReference>
<evidence type="ECO:0000259" key="9">
    <source>
        <dbReference type="Pfam" id="PF01979"/>
    </source>
</evidence>